<evidence type="ECO:0000313" key="5">
    <source>
        <dbReference type="Proteomes" id="UP001235744"/>
    </source>
</evidence>
<feature type="region of interest" description="Disordered" evidence="1">
    <location>
        <begin position="24"/>
        <end position="67"/>
    </location>
</feature>
<accession>A0ABY9IRK4</accession>
<gene>
    <name evidence="4" type="ORF">P8A19_22475</name>
</gene>
<dbReference type="PANTHER" id="PTHR43784">
    <property type="entry name" value="GDSL-LIKE LIPASE/ACYLHYDROLASE, PUTATIVE (AFU_ORTHOLOGUE AFUA_2G00820)-RELATED"/>
    <property type="match status" value="1"/>
</dbReference>
<feature type="region of interest" description="Disordered" evidence="1">
    <location>
        <begin position="399"/>
        <end position="419"/>
    </location>
</feature>
<keyword evidence="2" id="KW-0732">Signal</keyword>
<evidence type="ECO:0000256" key="1">
    <source>
        <dbReference type="SAM" id="MobiDB-lite"/>
    </source>
</evidence>
<keyword evidence="5" id="KW-1185">Reference proteome</keyword>
<evidence type="ECO:0000256" key="2">
    <source>
        <dbReference type="SAM" id="SignalP"/>
    </source>
</evidence>
<dbReference type="GO" id="GO:0016787">
    <property type="term" value="F:hydrolase activity"/>
    <property type="evidence" value="ECO:0007669"/>
    <property type="project" value="UniProtKB-KW"/>
</dbReference>
<dbReference type="Proteomes" id="UP001235744">
    <property type="component" value="Chromosome"/>
</dbReference>
<feature type="domain" description="SGNH hydrolase-type esterase" evidence="3">
    <location>
        <begin position="231"/>
        <end position="426"/>
    </location>
</feature>
<proteinExistence type="predicted"/>
<dbReference type="InterPro" id="IPR053140">
    <property type="entry name" value="GDSL_Rv0518-like"/>
</dbReference>
<dbReference type="RefSeq" id="WP_219570024.1">
    <property type="nucleotide sequence ID" value="NZ_CP120988.1"/>
</dbReference>
<feature type="compositionally biased region" description="Basic and acidic residues" evidence="1">
    <location>
        <begin position="403"/>
        <end position="419"/>
    </location>
</feature>
<evidence type="ECO:0000259" key="3">
    <source>
        <dbReference type="Pfam" id="PF13472"/>
    </source>
</evidence>
<feature type="compositionally biased region" description="Polar residues" evidence="1">
    <location>
        <begin position="52"/>
        <end position="67"/>
    </location>
</feature>
<sequence length="437" mass="46290">MSLPVRRLALAAAAAVLATALGSTPAFPAADGPRTGAADGPRSRAADGPWTTAWTASPQRPSSSFQKNWSQEGFRDHTLRQTVRVTAPGGQLRIRLSNRYGTSSLHITAATVARPGTGPAEVSGSARPVTFHGRASASIPVGGDLAGDPVALPVDRLGEVTVTLYLRDRTGSATFHDQAYATSYLADGDHTTDTGGAAFTRTSASLYYLTDVEVRGSAGTAPPARRGTVAAFGDSITDGFGSTTDADNRWPDELAENLAATGAPRPVLNAGIGGNLLVHDTAWFGDSAWSRFERDVLDKPGVSTVVLLGGLNDIGYSEIDLPTYKPDPDVSVQELIEVERDLIRRAHRRGIEVVGGTLLPMKGAEYYNATSADKIRKLNHWIRTSGAYDAVADFNSAMADPNDPERLDPAYDSGDHKHPNDAGYAAMAREVQRTPLI</sequence>
<name>A0ABY9IRK4_9ACTN</name>
<dbReference type="EMBL" id="CP120988">
    <property type="protein sequence ID" value="WLQ58025.1"/>
    <property type="molecule type" value="Genomic_DNA"/>
</dbReference>
<keyword evidence="4" id="KW-0378">Hydrolase</keyword>
<dbReference type="CDD" id="cd01830">
    <property type="entry name" value="XynE_like"/>
    <property type="match status" value="1"/>
</dbReference>
<feature type="signal peptide" evidence="2">
    <location>
        <begin position="1"/>
        <end position="28"/>
    </location>
</feature>
<dbReference type="PANTHER" id="PTHR43784:SF2">
    <property type="entry name" value="GDSL-LIKE LIPASE_ACYLHYDROLASE, PUTATIVE (AFU_ORTHOLOGUE AFUA_2G00820)-RELATED"/>
    <property type="match status" value="1"/>
</dbReference>
<protein>
    <submittedName>
        <fullName evidence="4">SGNH/GDSL hydrolase family protein</fullName>
    </submittedName>
</protein>
<feature type="chain" id="PRO_5046959705" evidence="2">
    <location>
        <begin position="29"/>
        <end position="437"/>
    </location>
</feature>
<organism evidence="4 5">
    <name type="scientific">Streptomyces poriferorum</name>
    <dbReference type="NCBI Taxonomy" id="2798799"/>
    <lineage>
        <taxon>Bacteria</taxon>
        <taxon>Bacillati</taxon>
        <taxon>Actinomycetota</taxon>
        <taxon>Actinomycetes</taxon>
        <taxon>Kitasatosporales</taxon>
        <taxon>Streptomycetaceae</taxon>
        <taxon>Streptomyces</taxon>
    </lineage>
</organism>
<dbReference type="InterPro" id="IPR013830">
    <property type="entry name" value="SGNH_hydro"/>
</dbReference>
<dbReference type="Pfam" id="PF13472">
    <property type="entry name" value="Lipase_GDSL_2"/>
    <property type="match status" value="1"/>
</dbReference>
<reference evidence="4 5" key="1">
    <citation type="submission" date="2023-03" db="EMBL/GenBank/DDBJ databases">
        <title>Isolation and description of six Streptomyces strains from soil environments, able to metabolize different microbial glucans.</title>
        <authorList>
            <person name="Widen T."/>
            <person name="Larsbrink J."/>
        </authorList>
    </citation>
    <scope>NUCLEOTIDE SEQUENCE [LARGE SCALE GENOMIC DNA]</scope>
    <source>
        <strain evidence="4 5">Alt2</strain>
    </source>
</reference>
<evidence type="ECO:0000313" key="4">
    <source>
        <dbReference type="EMBL" id="WLQ58025.1"/>
    </source>
</evidence>